<sequence>MRKNLILIAAVVALVVSAFVFNSSGEYEGSDGAAEDLITELRPDYEPWFEPLYEPKSGEIESLLFTLQGSIGVGVIAYAIGFYKGKNKHVTN</sequence>
<dbReference type="NCBIfam" id="TIGR01165">
    <property type="entry name" value="cbiN"/>
    <property type="match status" value="1"/>
</dbReference>
<protein>
    <recommendedName>
        <fullName evidence="10">Cobalt transport protein CbiN</fullName>
    </recommendedName>
    <alternativeName>
        <fullName evidence="10">Energy-coupling factor transporter probable substrate-capture protein CbiN</fullName>
        <shortName evidence="10">ECF transporter S component CbiN</shortName>
    </alternativeName>
</protein>
<dbReference type="InterPro" id="IPR003705">
    <property type="entry name" value="CbiN"/>
</dbReference>
<dbReference type="Pfam" id="PF02553">
    <property type="entry name" value="CbiN"/>
    <property type="match status" value="1"/>
</dbReference>
<keyword evidence="5 10" id="KW-0812">Transmembrane</keyword>
<comment type="pathway">
    <text evidence="10">Cofactor biosynthesis; adenosylcobalamin biosynthesis.</text>
</comment>
<name>A0A430ACZ5_9ENTE</name>
<dbReference type="RefSeq" id="WP_126830981.1">
    <property type="nucleotide sequence ID" value="NZ_CBCRYB010000003.1"/>
</dbReference>
<keyword evidence="7 10" id="KW-0406">Ion transport</keyword>
<comment type="caution">
    <text evidence="10">Lacks conserved residue(s) required for the propagation of feature annotation.</text>
</comment>
<accession>A0A430ACZ5</accession>
<evidence type="ECO:0000256" key="1">
    <source>
        <dbReference type="ARBA" id="ARBA00022426"/>
    </source>
</evidence>
<comment type="function">
    <text evidence="10">Part of the energy-coupling factor (ECF) transporter complex CbiMNOQ involved in cobalt import.</text>
</comment>
<evidence type="ECO:0000256" key="5">
    <source>
        <dbReference type="ARBA" id="ARBA00022692"/>
    </source>
</evidence>
<evidence type="ECO:0000256" key="7">
    <source>
        <dbReference type="ARBA" id="ARBA00023065"/>
    </source>
</evidence>
<evidence type="ECO:0000256" key="2">
    <source>
        <dbReference type="ARBA" id="ARBA00022448"/>
    </source>
</evidence>
<evidence type="ECO:0000256" key="6">
    <source>
        <dbReference type="ARBA" id="ARBA00022989"/>
    </source>
</evidence>
<keyword evidence="9 10" id="KW-0170">Cobalt</keyword>
<keyword evidence="3 10" id="KW-1003">Cell membrane</keyword>
<proteinExistence type="inferred from homology"/>
<dbReference type="HAMAP" id="MF_00330">
    <property type="entry name" value="CbiN"/>
    <property type="match status" value="1"/>
</dbReference>
<keyword evidence="8 10" id="KW-0472">Membrane</keyword>
<evidence type="ECO:0000256" key="4">
    <source>
        <dbReference type="ARBA" id="ARBA00022573"/>
    </source>
</evidence>
<dbReference type="OrthoDB" id="1551318at2"/>
<evidence type="ECO:0000256" key="3">
    <source>
        <dbReference type="ARBA" id="ARBA00022475"/>
    </source>
</evidence>
<gene>
    <name evidence="10" type="primary">cbiN</name>
    <name evidence="11" type="ORF">CBF31_03495</name>
</gene>
<comment type="similarity">
    <text evidence="10">Belongs to the CbiN family.</text>
</comment>
<keyword evidence="12" id="KW-1185">Reference proteome</keyword>
<dbReference type="GO" id="GO:0015087">
    <property type="term" value="F:cobalt ion transmembrane transporter activity"/>
    <property type="evidence" value="ECO:0007669"/>
    <property type="project" value="UniProtKB-UniRule"/>
</dbReference>
<evidence type="ECO:0000313" key="11">
    <source>
        <dbReference type="EMBL" id="RSU05094.1"/>
    </source>
</evidence>
<dbReference type="EMBL" id="NGJY01000001">
    <property type="protein sequence ID" value="RSU05094.1"/>
    <property type="molecule type" value="Genomic_DNA"/>
</dbReference>
<comment type="subunit">
    <text evidence="10">Forms an energy-coupling factor (ECF) transporter complex composed of an ATP-binding protein (A component, CbiO), a transmembrane protein (T component, CbiQ) and 2 possible substrate-capture proteins (S components, CbiM and CbiN) of unknown stoichimetry.</text>
</comment>
<organism evidence="11 12">
    <name type="scientific">Vagococcus fessus</name>
    <dbReference type="NCBI Taxonomy" id="120370"/>
    <lineage>
        <taxon>Bacteria</taxon>
        <taxon>Bacillati</taxon>
        <taxon>Bacillota</taxon>
        <taxon>Bacilli</taxon>
        <taxon>Lactobacillales</taxon>
        <taxon>Enterococcaceae</taxon>
        <taxon>Vagococcus</taxon>
    </lineage>
</organism>
<evidence type="ECO:0000256" key="8">
    <source>
        <dbReference type="ARBA" id="ARBA00023136"/>
    </source>
</evidence>
<dbReference type="UniPathway" id="UPA00148"/>
<dbReference type="PANTHER" id="PTHR38662">
    <property type="entry name" value="COBALT TRANSPORT PROTEIN CBIN"/>
    <property type="match status" value="1"/>
</dbReference>
<comment type="subcellular location">
    <subcellularLocation>
        <location evidence="10">Cell membrane</location>
        <topology evidence="10">Multi-pass membrane protein</topology>
    </subcellularLocation>
</comment>
<dbReference type="GO" id="GO:0005886">
    <property type="term" value="C:plasma membrane"/>
    <property type="evidence" value="ECO:0007669"/>
    <property type="project" value="UniProtKB-SubCell"/>
</dbReference>
<dbReference type="Proteomes" id="UP000287101">
    <property type="component" value="Unassembled WGS sequence"/>
</dbReference>
<reference evidence="11 12" key="1">
    <citation type="submission" date="2017-05" db="EMBL/GenBank/DDBJ databases">
        <title>Vagococcus spp. assemblies.</title>
        <authorList>
            <person name="Gulvik C.A."/>
        </authorList>
    </citation>
    <scope>NUCLEOTIDE SEQUENCE [LARGE SCALE GENOMIC DNA]</scope>
    <source>
        <strain evidence="11 12">CCUG 41755</strain>
    </source>
</reference>
<feature type="transmembrane region" description="Helical" evidence="10">
    <location>
        <begin position="63"/>
        <end position="83"/>
    </location>
</feature>
<evidence type="ECO:0000256" key="9">
    <source>
        <dbReference type="ARBA" id="ARBA00023285"/>
    </source>
</evidence>
<dbReference type="NCBIfam" id="NF002780">
    <property type="entry name" value="PRK02898.1"/>
    <property type="match status" value="1"/>
</dbReference>
<dbReference type="PANTHER" id="PTHR38662:SF1">
    <property type="entry name" value="COBALT TRANSPORT PROTEIN CBIN"/>
    <property type="match status" value="1"/>
</dbReference>
<evidence type="ECO:0000256" key="10">
    <source>
        <dbReference type="HAMAP-Rule" id="MF_00330"/>
    </source>
</evidence>
<comment type="caution">
    <text evidence="11">The sequence shown here is derived from an EMBL/GenBank/DDBJ whole genome shotgun (WGS) entry which is preliminary data.</text>
</comment>
<keyword evidence="2 10" id="KW-0813">Transport</keyword>
<evidence type="ECO:0000313" key="12">
    <source>
        <dbReference type="Proteomes" id="UP000287101"/>
    </source>
</evidence>
<keyword evidence="4 10" id="KW-0169">Cobalamin biosynthesis</keyword>
<dbReference type="GO" id="GO:0009236">
    <property type="term" value="P:cobalamin biosynthetic process"/>
    <property type="evidence" value="ECO:0007669"/>
    <property type="project" value="UniProtKB-UniRule"/>
</dbReference>
<keyword evidence="1 10" id="KW-0171">Cobalt transport</keyword>
<keyword evidence="6 10" id="KW-1133">Transmembrane helix</keyword>
<dbReference type="AlphaFoldDB" id="A0A430ACZ5"/>